<feature type="domain" description="CCHC-type" evidence="3">
    <location>
        <begin position="71"/>
        <end position="86"/>
    </location>
</feature>
<dbReference type="GO" id="GO:0003676">
    <property type="term" value="F:nucleic acid binding"/>
    <property type="evidence" value="ECO:0007669"/>
    <property type="project" value="InterPro"/>
</dbReference>
<reference evidence="4" key="1">
    <citation type="journal article" date="2013" name="Genome Biol.">
        <title>Reference genomes and transcriptomes of Nicotiana sylvestris and Nicotiana tomentosiformis.</title>
        <authorList>
            <person name="Sierro N."/>
            <person name="Battey J.N."/>
            <person name="Ouadi S."/>
            <person name="Bovet L."/>
            <person name="Goepfert S."/>
            <person name="Bakaher N."/>
            <person name="Peitsch M.C."/>
            <person name="Ivanov N.V."/>
        </authorList>
    </citation>
    <scope>NUCLEOTIDE SEQUENCE [LARGE SCALE GENOMIC DNA]</scope>
</reference>
<feature type="compositionally biased region" description="Low complexity" evidence="2">
    <location>
        <begin position="101"/>
        <end position="112"/>
    </location>
</feature>
<evidence type="ECO:0000256" key="1">
    <source>
        <dbReference type="PROSITE-ProRule" id="PRU00047"/>
    </source>
</evidence>
<dbReference type="GO" id="GO:0008270">
    <property type="term" value="F:zinc ion binding"/>
    <property type="evidence" value="ECO:0007669"/>
    <property type="project" value="UniProtKB-KW"/>
</dbReference>
<evidence type="ECO:0000313" key="5">
    <source>
        <dbReference type="RefSeq" id="XP_009774240.1"/>
    </source>
</evidence>
<dbReference type="Proteomes" id="UP000189701">
    <property type="component" value="Unplaced"/>
</dbReference>
<dbReference type="InterPro" id="IPR001878">
    <property type="entry name" value="Znf_CCHC"/>
</dbReference>
<evidence type="ECO:0000313" key="4">
    <source>
        <dbReference type="Proteomes" id="UP000189701"/>
    </source>
</evidence>
<keyword evidence="1" id="KW-0862">Zinc</keyword>
<dbReference type="Gene3D" id="4.10.60.10">
    <property type="entry name" value="Zinc finger, CCHC-type"/>
    <property type="match status" value="1"/>
</dbReference>
<evidence type="ECO:0000256" key="2">
    <source>
        <dbReference type="SAM" id="MobiDB-lite"/>
    </source>
</evidence>
<reference evidence="5" key="2">
    <citation type="submission" date="2025-08" db="UniProtKB">
        <authorList>
            <consortium name="RefSeq"/>
        </authorList>
    </citation>
    <scope>IDENTIFICATION</scope>
    <source>
        <tissue evidence="5">Leaf</tissue>
    </source>
</reference>
<feature type="non-terminal residue" evidence="5">
    <location>
        <position position="1"/>
    </location>
</feature>
<dbReference type="AlphaFoldDB" id="A0A1U7WJ18"/>
<feature type="region of interest" description="Disordered" evidence="2">
    <location>
        <begin position="1"/>
        <end position="148"/>
    </location>
</feature>
<organism evidence="4 5">
    <name type="scientific">Nicotiana sylvestris</name>
    <name type="common">Wood tobacco</name>
    <name type="synonym">South American tobacco</name>
    <dbReference type="NCBI Taxonomy" id="4096"/>
    <lineage>
        <taxon>Eukaryota</taxon>
        <taxon>Viridiplantae</taxon>
        <taxon>Streptophyta</taxon>
        <taxon>Embryophyta</taxon>
        <taxon>Tracheophyta</taxon>
        <taxon>Spermatophyta</taxon>
        <taxon>Magnoliopsida</taxon>
        <taxon>eudicotyledons</taxon>
        <taxon>Gunneridae</taxon>
        <taxon>Pentapetalae</taxon>
        <taxon>asterids</taxon>
        <taxon>lamiids</taxon>
        <taxon>Solanales</taxon>
        <taxon>Solanaceae</taxon>
        <taxon>Nicotianoideae</taxon>
        <taxon>Nicotianeae</taxon>
        <taxon>Nicotiana</taxon>
    </lineage>
</organism>
<dbReference type="RefSeq" id="XP_009774240.1">
    <property type="nucleotide sequence ID" value="XM_009775938.1"/>
</dbReference>
<dbReference type="SUPFAM" id="SSF57756">
    <property type="entry name" value="Retrovirus zinc finger-like domains"/>
    <property type="match status" value="1"/>
</dbReference>
<keyword evidence="1" id="KW-0479">Metal-binding</keyword>
<feature type="compositionally biased region" description="Polar residues" evidence="2">
    <location>
        <begin position="10"/>
        <end position="20"/>
    </location>
</feature>
<protein>
    <submittedName>
        <fullName evidence="5">Uncharacterized protein LOC104224315</fullName>
    </submittedName>
</protein>
<gene>
    <name evidence="5" type="primary">LOC104224315</name>
</gene>
<proteinExistence type="predicted"/>
<keyword evidence="4" id="KW-1185">Reference proteome</keyword>
<accession>A0A1U7WJ18</accession>
<sequence>DSYDRGHSQRPFQSALQVSHGTPGGGGPHQYYSGQQTFNAPPAPISAPPLQSFRGVHTGRQGQQSQQPRACYGCGDPSHIVRFCPRASSSSQQQGPRPMIQAAGDPQDAQPARGGGKDHRGGGRDHRGGARTARGRGQPVADRPRDTV</sequence>
<dbReference type="PROSITE" id="PS50158">
    <property type="entry name" value="ZF_CCHC"/>
    <property type="match status" value="1"/>
</dbReference>
<keyword evidence="1" id="KW-0863">Zinc-finger</keyword>
<dbReference type="InterPro" id="IPR036875">
    <property type="entry name" value="Znf_CCHC_sf"/>
</dbReference>
<evidence type="ECO:0000259" key="3">
    <source>
        <dbReference type="PROSITE" id="PS50158"/>
    </source>
</evidence>
<dbReference type="OrthoDB" id="3863715at2759"/>
<feature type="compositionally biased region" description="Basic and acidic residues" evidence="2">
    <location>
        <begin position="115"/>
        <end position="128"/>
    </location>
</feature>
<name>A0A1U7WJ18_NICSY</name>